<proteinExistence type="predicted"/>
<dbReference type="InterPro" id="IPR058509">
    <property type="entry name" value="DUF8196"/>
</dbReference>
<dbReference type="Proteomes" id="UP000241284">
    <property type="component" value="Unassembled WGS sequence"/>
</dbReference>
<dbReference type="Pfam" id="PF26618">
    <property type="entry name" value="DUF8196"/>
    <property type="match status" value="1"/>
</dbReference>
<evidence type="ECO:0000313" key="2">
    <source>
        <dbReference type="EMBL" id="PSN94360.1"/>
    </source>
</evidence>
<dbReference type="EMBL" id="NEXH01000026">
    <property type="protein sequence ID" value="PSN94360.1"/>
    <property type="molecule type" value="Genomic_DNA"/>
</dbReference>
<reference evidence="2 3" key="1">
    <citation type="submission" date="2017-04" db="EMBL/GenBank/DDBJ databases">
        <title>Novel microbial lineages endemic to geothermal iron-oxide mats fill important gaps in the evolutionary history of Archaea.</title>
        <authorList>
            <person name="Jay Z.J."/>
            <person name="Beam J.P."/>
            <person name="Dlakic M."/>
            <person name="Rusch D.B."/>
            <person name="Kozubal M.A."/>
            <person name="Inskeep W.P."/>
        </authorList>
    </citation>
    <scope>NUCLEOTIDE SEQUENCE [LARGE SCALE GENOMIC DNA]</scope>
    <source>
        <strain evidence="2">ECH_B_2</strain>
    </source>
</reference>
<organism evidence="2 3">
    <name type="scientific">Candidatus Marsarchaeota G2 archaeon ECH_B_2</name>
    <dbReference type="NCBI Taxonomy" id="1978160"/>
    <lineage>
        <taxon>Archaea</taxon>
        <taxon>Candidatus Marsarchaeota</taxon>
        <taxon>Candidatus Marsarchaeota group 2</taxon>
    </lineage>
</organism>
<accession>A0A2R6B6S6</accession>
<evidence type="ECO:0000259" key="1">
    <source>
        <dbReference type="Pfam" id="PF26618"/>
    </source>
</evidence>
<evidence type="ECO:0000313" key="3">
    <source>
        <dbReference type="Proteomes" id="UP000241284"/>
    </source>
</evidence>
<protein>
    <recommendedName>
        <fullName evidence="1">DUF8196 domain-containing protein</fullName>
    </recommendedName>
</protein>
<gene>
    <name evidence="2" type="ORF">B9Q06_09450</name>
</gene>
<comment type="caution">
    <text evidence="2">The sequence shown here is derived from an EMBL/GenBank/DDBJ whole genome shotgun (WGS) entry which is preliminary data.</text>
</comment>
<feature type="domain" description="DUF8196" evidence="1">
    <location>
        <begin position="14"/>
        <end position="123"/>
    </location>
</feature>
<dbReference type="AlphaFoldDB" id="A0A2R6B6S6"/>
<sequence length="137" mass="15100">MAPHLKGSPPSLEDEAAEVVAFQVQSKLGVSLHFTRIFVDSREVDLYASAGDLWVAVEAATRLGVKLVTEVDEKVDLISQHRPDLVGKRLIKAAYTVVPLQDAVEEAKNKGVWVLTWREELTPLVVHSTDPSPHNPQ</sequence>
<name>A0A2R6B6S6_9ARCH</name>